<keyword evidence="7 9" id="KW-0472">Membrane</keyword>
<evidence type="ECO:0000256" key="7">
    <source>
        <dbReference type="ARBA" id="ARBA00023136"/>
    </source>
</evidence>
<dbReference type="InterPro" id="IPR002490">
    <property type="entry name" value="V-ATPase_116kDa_su"/>
</dbReference>
<feature type="transmembrane region" description="Helical" evidence="9">
    <location>
        <begin position="519"/>
        <end position="538"/>
    </location>
</feature>
<dbReference type="PANTHER" id="PTHR11629:SF63">
    <property type="entry name" value="V-TYPE PROTON ATPASE SUBUNIT A"/>
    <property type="match status" value="1"/>
</dbReference>
<proteinExistence type="inferred from homology"/>
<dbReference type="PANTHER" id="PTHR11629">
    <property type="entry name" value="VACUOLAR PROTON ATPASES"/>
    <property type="match status" value="1"/>
</dbReference>
<dbReference type="RefSeq" id="WP_094233272.1">
    <property type="nucleotide sequence ID" value="NZ_CP016199.1"/>
</dbReference>
<dbReference type="GO" id="GO:0007035">
    <property type="term" value="P:vacuolar acidification"/>
    <property type="evidence" value="ECO:0007669"/>
    <property type="project" value="TreeGrafter"/>
</dbReference>
<reference evidence="11" key="1">
    <citation type="submission" date="2016-05" db="EMBL/GenBank/DDBJ databases">
        <authorList>
            <person name="Holder M.E."/>
            <person name="Ajami N.J."/>
            <person name="Petrosino J.F."/>
        </authorList>
    </citation>
    <scope>NUCLEOTIDE SEQUENCE [LARGE SCALE GENOMIC DNA]</scope>
    <source>
        <strain evidence="11">ATCC 700696</strain>
    </source>
</reference>
<keyword evidence="8" id="KW-0175">Coiled coil</keyword>
<dbReference type="GO" id="GO:0033179">
    <property type="term" value="C:proton-transporting V-type ATPase, V0 domain"/>
    <property type="evidence" value="ECO:0007669"/>
    <property type="project" value="InterPro"/>
</dbReference>
<keyword evidence="4 9" id="KW-0812">Transmembrane</keyword>
<name>A0A223AQ33_9FIRM</name>
<evidence type="ECO:0000256" key="5">
    <source>
        <dbReference type="ARBA" id="ARBA00022989"/>
    </source>
</evidence>
<evidence type="ECO:0000256" key="4">
    <source>
        <dbReference type="ARBA" id="ARBA00022692"/>
    </source>
</evidence>
<feature type="coiled-coil region" evidence="8">
    <location>
        <begin position="227"/>
        <end position="261"/>
    </location>
</feature>
<dbReference type="GO" id="GO:0016471">
    <property type="term" value="C:vacuolar proton-transporting V-type ATPase complex"/>
    <property type="evidence" value="ECO:0007669"/>
    <property type="project" value="TreeGrafter"/>
</dbReference>
<dbReference type="GO" id="GO:0051117">
    <property type="term" value="F:ATPase binding"/>
    <property type="evidence" value="ECO:0007669"/>
    <property type="project" value="TreeGrafter"/>
</dbReference>
<keyword evidence="3" id="KW-0813">Transport</keyword>
<feature type="transmembrane region" description="Helical" evidence="9">
    <location>
        <begin position="364"/>
        <end position="391"/>
    </location>
</feature>
<evidence type="ECO:0000256" key="3">
    <source>
        <dbReference type="ARBA" id="ARBA00022448"/>
    </source>
</evidence>
<evidence type="ECO:0000256" key="8">
    <source>
        <dbReference type="SAM" id="Coils"/>
    </source>
</evidence>
<evidence type="ECO:0000313" key="10">
    <source>
        <dbReference type="EMBL" id="ASS37057.1"/>
    </source>
</evidence>
<sequence>MATIKMKKLSVIGMNDEKQALIKELMDLGVVEVTKPEDKLQSEEWTKLVVKDGDETAVAEFDKKISAADSALSLLDRYDSSKKPMFPARRVVTEAEYGEILSKEKEFEEEVNRLNEYGSAIADAYSKANSAEALKLSLEPWRSYELPIELTETGCLSIRIGLMPLTTDVQEVEKELEAEGLSSVVQCVHKDKEQMYVSAWYFRDDEDAVLEIIKRYGFTLAPIAELEGTAEENIARAEQAIADANSEREALELKVKEMEGSRVNVECYHDIMVISRDRAFVRSRLLTTEETFTFDGWTPKFVSSKVEELLGKYTCWYELTEPEEEDDVPVRLQNKKFFAPIEFITEMYSLPNWKEIDPTSIFSIFYIIFFGIMFGDVGYGIILCVMSVYALKKNKLYEGGAYKLLNVLFYSGLSSIFWGIMFGSFFGDLIPVVAKTFFGKTVVINPLWLDPAKSPMIFLVFSCGLGVIHLFVGMGIKAYQQIRNGKFLDACKDVFAWYLIVAGIILILFGTKIGPGVPGIGKIMAIVGVVAAIVLPFITNEGITKGLGIWDIYSGLTGNLSDILSYSRLLGLGLASTSIAQVFNFLASMGGKSVVGVVMFLVIGILGHTLNFGINALGAFVHSCRLQYVEFFGRFYEGEGRAFEPLNRDTKYINVIKEAK</sequence>
<feature type="transmembrane region" description="Helical" evidence="9">
    <location>
        <begin position="495"/>
        <end position="513"/>
    </location>
</feature>
<feature type="transmembrane region" description="Helical" evidence="9">
    <location>
        <begin position="456"/>
        <end position="474"/>
    </location>
</feature>
<accession>A0A223AQ33</accession>
<evidence type="ECO:0000256" key="1">
    <source>
        <dbReference type="ARBA" id="ARBA00004141"/>
    </source>
</evidence>
<evidence type="ECO:0000256" key="6">
    <source>
        <dbReference type="ARBA" id="ARBA00023065"/>
    </source>
</evidence>
<keyword evidence="5 9" id="KW-1133">Transmembrane helix</keyword>
<comment type="similarity">
    <text evidence="2">Belongs to the V-ATPase 116 kDa subunit family.</text>
</comment>
<feature type="transmembrane region" description="Helical" evidence="9">
    <location>
        <begin position="593"/>
        <end position="617"/>
    </location>
</feature>
<feature type="transmembrane region" description="Helical" evidence="9">
    <location>
        <begin position="403"/>
        <end position="426"/>
    </location>
</feature>
<keyword evidence="11" id="KW-1185">Reference proteome</keyword>
<keyword evidence="6" id="KW-0406">Ion transport</keyword>
<dbReference type="OrthoDB" id="9803814at2"/>
<organism evidence="10 11">
    <name type="scientific">Mogibacterium pumilum</name>
    <dbReference type="NCBI Taxonomy" id="86332"/>
    <lineage>
        <taxon>Bacteria</taxon>
        <taxon>Bacillati</taxon>
        <taxon>Bacillota</taxon>
        <taxon>Clostridia</taxon>
        <taxon>Peptostreptococcales</taxon>
        <taxon>Anaerovoracaceae</taxon>
        <taxon>Mogibacterium</taxon>
    </lineage>
</organism>
<feature type="transmembrane region" description="Helical" evidence="9">
    <location>
        <begin position="569"/>
        <end position="587"/>
    </location>
</feature>
<dbReference type="AlphaFoldDB" id="A0A223AQ33"/>
<gene>
    <name evidence="10" type="ORF">AXF17_00225</name>
</gene>
<protein>
    <submittedName>
        <fullName evidence="10">Uncharacterized protein</fullName>
    </submittedName>
</protein>
<dbReference type="Pfam" id="PF01496">
    <property type="entry name" value="V_ATPase_I"/>
    <property type="match status" value="2"/>
</dbReference>
<evidence type="ECO:0000256" key="9">
    <source>
        <dbReference type="SAM" id="Phobius"/>
    </source>
</evidence>
<comment type="subcellular location">
    <subcellularLocation>
        <location evidence="1">Membrane</location>
        <topology evidence="1">Multi-pass membrane protein</topology>
    </subcellularLocation>
</comment>
<dbReference type="GO" id="GO:0046961">
    <property type="term" value="F:proton-transporting ATPase activity, rotational mechanism"/>
    <property type="evidence" value="ECO:0007669"/>
    <property type="project" value="InterPro"/>
</dbReference>
<evidence type="ECO:0000313" key="11">
    <source>
        <dbReference type="Proteomes" id="UP000214689"/>
    </source>
</evidence>
<dbReference type="Proteomes" id="UP000214689">
    <property type="component" value="Chromosome"/>
</dbReference>
<dbReference type="EMBL" id="CP016199">
    <property type="protein sequence ID" value="ASS37057.1"/>
    <property type="molecule type" value="Genomic_DNA"/>
</dbReference>
<evidence type="ECO:0000256" key="2">
    <source>
        <dbReference type="ARBA" id="ARBA00009904"/>
    </source>
</evidence>